<dbReference type="EMBL" id="JAEUBG010005261">
    <property type="protein sequence ID" value="KAH3676473.1"/>
    <property type="molecule type" value="Genomic_DNA"/>
</dbReference>
<reference evidence="2" key="2">
    <citation type="submission" date="2021-01" db="EMBL/GenBank/DDBJ databases">
        <authorList>
            <person name="Schikora-Tamarit M.A."/>
        </authorList>
    </citation>
    <scope>NUCLEOTIDE SEQUENCE</scope>
    <source>
        <strain evidence="2">CBS2887</strain>
    </source>
</reference>
<feature type="compositionally biased region" description="Basic and acidic residues" evidence="1">
    <location>
        <begin position="59"/>
        <end position="73"/>
    </location>
</feature>
<evidence type="ECO:0000313" key="2">
    <source>
        <dbReference type="EMBL" id="KAH3676473.1"/>
    </source>
</evidence>
<dbReference type="Proteomes" id="UP000774326">
    <property type="component" value="Unassembled WGS sequence"/>
</dbReference>
<name>A0A9P8TED6_WICPI</name>
<sequence>MRVDAGVICVEEPHTKPEFEADEMNDEAADEVADSVDESDNKIEAELDKVKSEEEEPKTEEKEDAPSEDKIGELEIPTLDKALCSENESTAEEGELIDELKVESMMEEIATNELEAKSVIEELEETKIGRLDDD</sequence>
<feature type="compositionally biased region" description="Basic and acidic residues" evidence="1">
    <location>
        <begin position="39"/>
        <end position="52"/>
    </location>
</feature>
<evidence type="ECO:0000313" key="3">
    <source>
        <dbReference type="Proteomes" id="UP000774326"/>
    </source>
</evidence>
<organism evidence="2 3">
    <name type="scientific">Wickerhamomyces pijperi</name>
    <name type="common">Yeast</name>
    <name type="synonym">Pichia pijperi</name>
    <dbReference type="NCBI Taxonomy" id="599730"/>
    <lineage>
        <taxon>Eukaryota</taxon>
        <taxon>Fungi</taxon>
        <taxon>Dikarya</taxon>
        <taxon>Ascomycota</taxon>
        <taxon>Saccharomycotina</taxon>
        <taxon>Saccharomycetes</taxon>
        <taxon>Phaffomycetales</taxon>
        <taxon>Wickerhamomycetaceae</taxon>
        <taxon>Wickerhamomyces</taxon>
    </lineage>
</organism>
<reference evidence="2" key="1">
    <citation type="journal article" date="2021" name="Open Biol.">
        <title>Shared evolutionary footprints suggest mitochondrial oxidative damage underlies multiple complex I losses in fungi.</title>
        <authorList>
            <person name="Schikora-Tamarit M.A."/>
            <person name="Marcet-Houben M."/>
            <person name="Nosek J."/>
            <person name="Gabaldon T."/>
        </authorList>
    </citation>
    <scope>NUCLEOTIDE SEQUENCE</scope>
    <source>
        <strain evidence="2">CBS2887</strain>
    </source>
</reference>
<feature type="region of interest" description="Disordered" evidence="1">
    <location>
        <begin position="1"/>
        <end position="94"/>
    </location>
</feature>
<accession>A0A9P8TED6</accession>
<keyword evidence="3" id="KW-1185">Reference proteome</keyword>
<dbReference type="AlphaFoldDB" id="A0A9P8TED6"/>
<comment type="caution">
    <text evidence="2">The sequence shown here is derived from an EMBL/GenBank/DDBJ whole genome shotgun (WGS) entry which is preliminary data.</text>
</comment>
<gene>
    <name evidence="2" type="ORF">WICPIJ_009099</name>
</gene>
<proteinExistence type="predicted"/>
<protein>
    <submittedName>
        <fullName evidence="2">Uncharacterized protein</fullName>
    </submittedName>
</protein>
<evidence type="ECO:0000256" key="1">
    <source>
        <dbReference type="SAM" id="MobiDB-lite"/>
    </source>
</evidence>
<feature type="compositionally biased region" description="Acidic residues" evidence="1">
    <location>
        <begin position="20"/>
        <end position="38"/>
    </location>
</feature>